<dbReference type="Pfam" id="PF19680">
    <property type="entry name" value="DUF6182"/>
    <property type="match status" value="1"/>
</dbReference>
<keyword evidence="2" id="KW-1185">Reference proteome</keyword>
<dbReference type="OrthoDB" id="4338055at2"/>
<organism evidence="1 2">
    <name type="scientific">Actinophytocola xinjiangensis</name>
    <dbReference type="NCBI Taxonomy" id="485602"/>
    <lineage>
        <taxon>Bacteria</taxon>
        <taxon>Bacillati</taxon>
        <taxon>Actinomycetota</taxon>
        <taxon>Actinomycetes</taxon>
        <taxon>Pseudonocardiales</taxon>
        <taxon>Pseudonocardiaceae</taxon>
    </lineage>
</organism>
<evidence type="ECO:0000313" key="2">
    <source>
        <dbReference type="Proteomes" id="UP000185696"/>
    </source>
</evidence>
<comment type="caution">
    <text evidence="1">The sequence shown here is derived from an EMBL/GenBank/DDBJ whole genome shotgun (WGS) entry which is preliminary data.</text>
</comment>
<name>A0A7Z1AV51_9PSEU</name>
<dbReference type="InterPro" id="IPR045754">
    <property type="entry name" value="DUF6182"/>
</dbReference>
<dbReference type="AlphaFoldDB" id="A0A7Z1AV51"/>
<evidence type="ECO:0000313" key="1">
    <source>
        <dbReference type="EMBL" id="OLF05269.1"/>
    </source>
</evidence>
<accession>A0A7Z1AV51</accession>
<proteinExistence type="predicted"/>
<reference evidence="1 2" key="1">
    <citation type="submission" date="2016-12" db="EMBL/GenBank/DDBJ databases">
        <title>The draft genome sequence of Actinophytocola xinjiangensis.</title>
        <authorList>
            <person name="Wang W."/>
            <person name="Yuan L."/>
        </authorList>
    </citation>
    <scope>NUCLEOTIDE SEQUENCE [LARGE SCALE GENOMIC DNA]</scope>
    <source>
        <strain evidence="1 2">CGMCC 4.4663</strain>
    </source>
</reference>
<dbReference type="EMBL" id="MSIF01000031">
    <property type="protein sequence ID" value="OLF05269.1"/>
    <property type="molecule type" value="Genomic_DNA"/>
</dbReference>
<dbReference type="Proteomes" id="UP000185696">
    <property type="component" value="Unassembled WGS sequence"/>
</dbReference>
<protein>
    <submittedName>
        <fullName evidence="1">Uncharacterized protein</fullName>
    </submittedName>
</protein>
<sequence length="212" mass="22855">MTRALLTGLLAERAEWVTGRPDAEPDRDAVESTVLVLLRSPDVAGLVRGACAFAASLDEQEAGAWRRSWTRTRFLFGDPANLPERNRPRFVAPGGSTAWLGPYPSGRLPGLSRLLKPVTGDLPAERDVPGTGAPYLLRVAVAGLTLADYLVHVHHTLAEAVLLGRLPPYARVRVRHEPTIASVRQPVHARVLPGPGPGADADPYPYTWLTAA</sequence>
<gene>
    <name evidence="1" type="ORF">BLA60_37070</name>
</gene>
<dbReference type="RefSeq" id="WP_075137757.1">
    <property type="nucleotide sequence ID" value="NZ_MSIF01000031.1"/>
</dbReference>